<dbReference type="RefSeq" id="WP_142893878.1">
    <property type="nucleotide sequence ID" value="NZ_ML660164.1"/>
</dbReference>
<dbReference type="CDD" id="cd05784">
    <property type="entry name" value="DNA_polB_II_exo"/>
    <property type="match status" value="1"/>
</dbReference>
<dbReference type="PANTHER" id="PTHR10322">
    <property type="entry name" value="DNA POLYMERASE CATALYTIC SUBUNIT"/>
    <property type="match status" value="1"/>
</dbReference>
<dbReference type="SUPFAM" id="SSF56672">
    <property type="entry name" value="DNA/RNA polymerases"/>
    <property type="match status" value="1"/>
</dbReference>
<dbReference type="OrthoDB" id="5807460at2"/>
<evidence type="ECO:0000256" key="1">
    <source>
        <dbReference type="ARBA" id="ARBA00005755"/>
    </source>
</evidence>
<name>A0A545UCT9_9GAMM</name>
<dbReference type="Proteomes" id="UP000315439">
    <property type="component" value="Unassembled WGS sequence"/>
</dbReference>
<dbReference type="Gene3D" id="2.40.50.590">
    <property type="match status" value="2"/>
</dbReference>
<keyword evidence="7" id="KW-0235">DNA replication</keyword>
<evidence type="ECO:0000256" key="4">
    <source>
        <dbReference type="ARBA" id="ARBA00022932"/>
    </source>
</evidence>
<dbReference type="FunFam" id="3.90.1600.10:FF:000030">
    <property type="entry name" value="DNA polymerase II"/>
    <property type="match status" value="1"/>
</dbReference>
<dbReference type="InterPro" id="IPR006134">
    <property type="entry name" value="DNA-dir_DNA_pol_B_multi_dom"/>
</dbReference>
<dbReference type="InterPro" id="IPR036397">
    <property type="entry name" value="RNaseH_sf"/>
</dbReference>
<evidence type="ECO:0000256" key="3">
    <source>
        <dbReference type="ARBA" id="ARBA00022695"/>
    </source>
</evidence>
<dbReference type="InterPro" id="IPR050240">
    <property type="entry name" value="DNA_pol_type-B"/>
</dbReference>
<dbReference type="PROSITE" id="PS00116">
    <property type="entry name" value="DNA_POLYMERASE_B"/>
    <property type="match status" value="1"/>
</dbReference>
<evidence type="ECO:0000256" key="7">
    <source>
        <dbReference type="RuleBase" id="RU000442"/>
    </source>
</evidence>
<dbReference type="FunFam" id="1.10.132.60:FF:000008">
    <property type="entry name" value="DNA polymerase"/>
    <property type="match status" value="1"/>
</dbReference>
<dbReference type="EC" id="2.7.7.7" evidence="7"/>
<keyword evidence="3 7" id="KW-0548">Nucleotidyltransferase</keyword>
<gene>
    <name evidence="11" type="ORF">FLL46_12615</name>
</gene>
<evidence type="ECO:0000259" key="9">
    <source>
        <dbReference type="Pfam" id="PF03104"/>
    </source>
</evidence>
<dbReference type="Gene3D" id="6.10.140.1130">
    <property type="match status" value="1"/>
</dbReference>
<reference evidence="11 12" key="1">
    <citation type="submission" date="2019-07" db="EMBL/GenBank/DDBJ databases">
        <title>Draft genome for Aliikangiella sp. M105.</title>
        <authorList>
            <person name="Wang G."/>
        </authorList>
    </citation>
    <scope>NUCLEOTIDE SEQUENCE [LARGE SCALE GENOMIC DNA]</scope>
    <source>
        <strain evidence="11 12">M105</strain>
    </source>
</reference>
<sequence>MVTEKGFLLTRNSFDRKGRTEIELWLSTEKGPAKLCLSGERPVFFVEHSQQAVVEELLEPLSTQFEVKALSLKTFSHQAVSGLYFNQLKSFYEARSILNENNIVFYEGGIRLEDRYLMERFVYGGVEFIGDVIDRRGDGCSGYIEYKNVKVKPCEYVPELRVISLDIECSERGELYSIGFYGKKYGADFNRVVMIGEQQPVDEDIDYIKWVENEVALLHVLEEIIGDYDPDIIIGWSVVNFDFRLLIKRAKLHGMQLRLGRNQSYARWRESRTEMNQGFLALDGRVVIDGIAALKAESYFFPSFSLEAMSQHFLGRGKSTEDVDNRMETINHDFKYNKQKLANYNLQDCVLVWDIFKKAKLLEFLIFRSQLTGLELDRAGGSVAAFVNLYLPKLHRQGYVSPNLPDGGGLASPGGYVMNSKPGLYQHVLVLDFKSLYPSIIRTFKIDPLGLVEGLKAPDEAIEGFRGGCFSRDKHLLPDIITELWQQRDQAKKEQDGARSQAIKILMNSFYGVLGSGGCPFYDTRLASSITLRGHAIMQQTAKWIESQGLEVIYGDTDSTFVLLSENVSDQQACEIGRSLAEYINCEWRLKLASEFGIESCLEMEFESHFSRFLMPTIRGSEKGSKKRYAGLIKTGSTEKLVFKGLENVRTDWTVLAKSFQENLYELIFHDRDPQDFIRRVVEQTLNGEKDGELAYRKRLRRRLDSYVKNIPPHVKAARLADEENRKQDKPLRYQGKGWITYVMTVSGPQPVEYISAKIDYQHYIDKQIQPVADAILPFVGLSFSEIVDAQMGLF</sequence>
<evidence type="ECO:0000259" key="8">
    <source>
        <dbReference type="Pfam" id="PF00136"/>
    </source>
</evidence>
<accession>A0A545UCT9</accession>
<dbReference type="Pfam" id="PF00136">
    <property type="entry name" value="DNA_pol_B"/>
    <property type="match status" value="1"/>
</dbReference>
<feature type="domain" description="DNA polymerase II insertion" evidence="10">
    <location>
        <begin position="43"/>
        <end position="101"/>
    </location>
</feature>
<feature type="domain" description="DNA-directed DNA polymerase family B multifunctional" evidence="8">
    <location>
        <begin position="389"/>
        <end position="766"/>
    </location>
</feature>
<dbReference type="InterPro" id="IPR017964">
    <property type="entry name" value="DNA-dir_DNA_pol_B_CS"/>
</dbReference>
<comment type="catalytic activity">
    <reaction evidence="6 7">
        <text>DNA(n) + a 2'-deoxyribonucleoside 5'-triphosphate = DNA(n+1) + diphosphate</text>
        <dbReference type="Rhea" id="RHEA:22508"/>
        <dbReference type="Rhea" id="RHEA-COMP:17339"/>
        <dbReference type="Rhea" id="RHEA-COMP:17340"/>
        <dbReference type="ChEBI" id="CHEBI:33019"/>
        <dbReference type="ChEBI" id="CHEBI:61560"/>
        <dbReference type="ChEBI" id="CHEBI:173112"/>
        <dbReference type="EC" id="2.7.7.7"/>
    </reaction>
</comment>
<comment type="similarity">
    <text evidence="1 7">Belongs to the DNA polymerase type-B family.</text>
</comment>
<dbReference type="GO" id="GO:0000166">
    <property type="term" value="F:nucleotide binding"/>
    <property type="evidence" value="ECO:0007669"/>
    <property type="project" value="InterPro"/>
</dbReference>
<dbReference type="GO" id="GO:0003677">
    <property type="term" value="F:DNA binding"/>
    <property type="evidence" value="ECO:0007669"/>
    <property type="project" value="UniProtKB-KW"/>
</dbReference>
<feature type="domain" description="DNA-directed DNA polymerase family B exonuclease" evidence="9">
    <location>
        <begin position="147"/>
        <end position="309"/>
    </location>
</feature>
<evidence type="ECO:0000313" key="12">
    <source>
        <dbReference type="Proteomes" id="UP000315439"/>
    </source>
</evidence>
<dbReference type="AlphaFoldDB" id="A0A545UCT9"/>
<dbReference type="EMBL" id="VIKS01000008">
    <property type="protein sequence ID" value="TQV87287.1"/>
    <property type="molecule type" value="Genomic_DNA"/>
</dbReference>
<dbReference type="InterPro" id="IPR023211">
    <property type="entry name" value="DNA_pol_palm_dom_sf"/>
</dbReference>
<dbReference type="InterPro" id="IPR006133">
    <property type="entry name" value="DNA-dir_DNA_pol_B_exonuc"/>
</dbReference>
<dbReference type="GO" id="GO:0009432">
    <property type="term" value="P:SOS response"/>
    <property type="evidence" value="ECO:0007669"/>
    <property type="project" value="TreeGrafter"/>
</dbReference>
<evidence type="ECO:0000313" key="11">
    <source>
        <dbReference type="EMBL" id="TQV87287.1"/>
    </source>
</evidence>
<dbReference type="Pfam" id="PF21474">
    <property type="entry name" value="DNApolII_N"/>
    <property type="match status" value="1"/>
</dbReference>
<dbReference type="SMART" id="SM00486">
    <property type="entry name" value="POLBc"/>
    <property type="match status" value="1"/>
</dbReference>
<dbReference type="GO" id="GO:0008296">
    <property type="term" value="F:3'-5'-DNA exonuclease activity"/>
    <property type="evidence" value="ECO:0007669"/>
    <property type="project" value="TreeGrafter"/>
</dbReference>
<keyword evidence="2 7" id="KW-0808">Transferase</keyword>
<dbReference type="GO" id="GO:0045004">
    <property type="term" value="P:DNA replication proofreading"/>
    <property type="evidence" value="ECO:0007669"/>
    <property type="project" value="TreeGrafter"/>
</dbReference>
<dbReference type="InterPro" id="IPR043502">
    <property type="entry name" value="DNA/RNA_pol_sf"/>
</dbReference>
<dbReference type="PANTHER" id="PTHR10322:SF23">
    <property type="entry name" value="DNA POLYMERASE DELTA CATALYTIC SUBUNIT"/>
    <property type="match status" value="1"/>
</dbReference>
<evidence type="ECO:0000256" key="2">
    <source>
        <dbReference type="ARBA" id="ARBA00022679"/>
    </source>
</evidence>
<dbReference type="PRINTS" id="PR00106">
    <property type="entry name" value="DNAPOLB"/>
</dbReference>
<dbReference type="CDD" id="cd05537">
    <property type="entry name" value="POLBc_Pol_II"/>
    <property type="match status" value="1"/>
</dbReference>
<dbReference type="Pfam" id="PF22587">
    <property type="entry name" value="DNApolII_insertion"/>
    <property type="match status" value="1"/>
</dbReference>
<keyword evidence="12" id="KW-1185">Reference proteome</keyword>
<evidence type="ECO:0000256" key="5">
    <source>
        <dbReference type="ARBA" id="ARBA00023125"/>
    </source>
</evidence>
<dbReference type="GO" id="GO:0003887">
    <property type="term" value="F:DNA-directed DNA polymerase activity"/>
    <property type="evidence" value="ECO:0007669"/>
    <property type="project" value="UniProtKB-KW"/>
</dbReference>
<evidence type="ECO:0000256" key="6">
    <source>
        <dbReference type="ARBA" id="ARBA00049244"/>
    </source>
</evidence>
<dbReference type="Gene3D" id="1.10.132.60">
    <property type="entry name" value="DNA polymerase family B, C-terminal domain"/>
    <property type="match status" value="1"/>
</dbReference>
<organism evidence="11 12">
    <name type="scientific">Aliikangiella coralliicola</name>
    <dbReference type="NCBI Taxonomy" id="2592383"/>
    <lineage>
        <taxon>Bacteria</taxon>
        <taxon>Pseudomonadati</taxon>
        <taxon>Pseudomonadota</taxon>
        <taxon>Gammaproteobacteria</taxon>
        <taxon>Oceanospirillales</taxon>
        <taxon>Pleioneaceae</taxon>
        <taxon>Aliikangiella</taxon>
    </lineage>
</organism>
<dbReference type="Pfam" id="PF03104">
    <property type="entry name" value="DNA_pol_B_exo1"/>
    <property type="match status" value="1"/>
</dbReference>
<proteinExistence type="inferred from homology"/>
<dbReference type="Gene3D" id="3.90.1600.10">
    <property type="entry name" value="Palm domain of DNA polymerase"/>
    <property type="match status" value="2"/>
</dbReference>
<dbReference type="InterPro" id="IPR012337">
    <property type="entry name" value="RNaseH-like_sf"/>
</dbReference>
<dbReference type="InterPro" id="IPR006172">
    <property type="entry name" value="DNA-dir_DNA_pol_B"/>
</dbReference>
<dbReference type="InterPro" id="IPR042087">
    <property type="entry name" value="DNA_pol_B_thumb"/>
</dbReference>
<keyword evidence="4 7" id="KW-0239">DNA-directed DNA polymerase</keyword>
<dbReference type="NCBIfam" id="NF004421">
    <property type="entry name" value="PRK05762.1-2"/>
    <property type="match status" value="1"/>
</dbReference>
<comment type="caution">
    <text evidence="11">The sequence shown here is derived from an EMBL/GenBank/DDBJ whole genome shotgun (WGS) entry which is preliminary data.</text>
</comment>
<protein>
    <recommendedName>
        <fullName evidence="7">DNA polymerase</fullName>
        <ecNumber evidence="7">2.7.7.7</ecNumber>
    </recommendedName>
</protein>
<dbReference type="Gene3D" id="3.30.420.10">
    <property type="entry name" value="Ribonuclease H-like superfamily/Ribonuclease H"/>
    <property type="match status" value="1"/>
</dbReference>
<evidence type="ECO:0000259" key="10">
    <source>
        <dbReference type="Pfam" id="PF22587"/>
    </source>
</evidence>
<keyword evidence="5 7" id="KW-0238">DNA-binding</keyword>
<dbReference type="InterPro" id="IPR055208">
    <property type="entry name" value="PolB_insertion"/>
</dbReference>
<dbReference type="SUPFAM" id="SSF53098">
    <property type="entry name" value="Ribonuclease H-like"/>
    <property type="match status" value="1"/>
</dbReference>